<comment type="subunit">
    <text evidence="4 8">Monomer.</text>
</comment>
<dbReference type="Pfam" id="PF01379">
    <property type="entry name" value="Porphobil_deam"/>
    <property type="match status" value="1"/>
</dbReference>
<dbReference type="InterPro" id="IPR022418">
    <property type="entry name" value="Porphobilinogen_deaminase_C"/>
</dbReference>
<evidence type="ECO:0000256" key="8">
    <source>
        <dbReference type="HAMAP-Rule" id="MF_00260"/>
    </source>
</evidence>
<dbReference type="EC" id="2.5.1.61" evidence="8"/>
<comment type="catalytic activity">
    <reaction evidence="7 8">
        <text>4 porphobilinogen + H2O = hydroxymethylbilane + 4 NH4(+)</text>
        <dbReference type="Rhea" id="RHEA:13185"/>
        <dbReference type="ChEBI" id="CHEBI:15377"/>
        <dbReference type="ChEBI" id="CHEBI:28938"/>
        <dbReference type="ChEBI" id="CHEBI:57845"/>
        <dbReference type="ChEBI" id="CHEBI:58126"/>
        <dbReference type="EC" id="2.5.1.61"/>
    </reaction>
</comment>
<comment type="pathway">
    <text evidence="2">Porphyrin-containing compound metabolism; protoporphyrin-IX biosynthesis; coproporphyrinogen-III from 5-aminolevulinate: step 2/4.</text>
</comment>
<dbReference type="RefSeq" id="WP_105001840.1">
    <property type="nucleotide sequence ID" value="NZ_MQVX01000001.1"/>
</dbReference>
<dbReference type="EMBL" id="MQVX01000001">
    <property type="protein sequence ID" value="PQJ16166.1"/>
    <property type="molecule type" value="Genomic_DNA"/>
</dbReference>
<dbReference type="InterPro" id="IPR036803">
    <property type="entry name" value="Porphobilinogen_deaminase_C_sf"/>
</dbReference>
<evidence type="ECO:0000256" key="7">
    <source>
        <dbReference type="ARBA" id="ARBA00048169"/>
    </source>
</evidence>
<accession>A0A2S7T9L9</accession>
<dbReference type="OrthoDB" id="9810298at2"/>
<dbReference type="GO" id="GO:0005737">
    <property type="term" value="C:cytoplasm"/>
    <property type="evidence" value="ECO:0007669"/>
    <property type="project" value="UniProtKB-UniRule"/>
</dbReference>
<dbReference type="PROSITE" id="PS00533">
    <property type="entry name" value="PORPHOBILINOGEN_DEAM"/>
    <property type="match status" value="1"/>
</dbReference>
<dbReference type="PANTHER" id="PTHR11557:SF0">
    <property type="entry name" value="PORPHOBILINOGEN DEAMINASE"/>
    <property type="match status" value="1"/>
</dbReference>
<dbReference type="PRINTS" id="PR00151">
    <property type="entry name" value="PORPHBDMNASE"/>
</dbReference>
<name>A0A2S7T9L9_9FLAO</name>
<evidence type="ECO:0000256" key="6">
    <source>
        <dbReference type="ARBA" id="ARBA00023244"/>
    </source>
</evidence>
<reference evidence="12" key="1">
    <citation type="submission" date="2016-11" db="EMBL/GenBank/DDBJ databases">
        <title>Trade-off between light-utilization and light-protection in marine flavobacteria.</title>
        <authorList>
            <person name="Kumagai Y."/>
            <person name="Yoshizawa S."/>
            <person name="Kogure K."/>
        </authorList>
    </citation>
    <scope>NUCLEOTIDE SEQUENCE [LARGE SCALE GENOMIC DNA]</scope>
    <source>
        <strain evidence="12">SG-18</strain>
    </source>
</reference>
<keyword evidence="5 8" id="KW-0808">Transferase</keyword>
<feature type="domain" description="Porphobilinogen deaminase N-terminal" evidence="9">
    <location>
        <begin position="6"/>
        <end position="209"/>
    </location>
</feature>
<comment type="caution">
    <text evidence="11">The sequence shown here is derived from an EMBL/GenBank/DDBJ whole genome shotgun (WGS) entry which is preliminary data.</text>
</comment>
<sequence>MSQSLLRLGTRNSALAMWQAKKVQSLLAEKGQEVELVPMKSEGDIELEKPLYELGITGIFTKSLDLALIQNKIDFAVHSLKDVPTALAHGLKMWAVLERADHRDVLIHKGADFLEDEDRPATIATGSLRRQAQWLHQFPQHQVTNLRGNVQTRLQKLQDEDWQGAIFALAGLERMELVPEKTEFLDWMIPAPAQGAIAVVGRESDTATEALLSQINHQDTRICVEAERRLLRELEGGCTAPIGAYASLQGEEMTLKAGLFSLDGQEAITAEDKVSKEQGQDLAIQLAKEIKAHGGDAILEALRNG</sequence>
<evidence type="ECO:0000256" key="5">
    <source>
        <dbReference type="ARBA" id="ARBA00022679"/>
    </source>
</evidence>
<organism evidence="11 12">
    <name type="scientific">Aureicoccus marinus</name>
    <dbReference type="NCBI Taxonomy" id="754435"/>
    <lineage>
        <taxon>Bacteria</taxon>
        <taxon>Pseudomonadati</taxon>
        <taxon>Bacteroidota</taxon>
        <taxon>Flavobacteriia</taxon>
        <taxon>Flavobacteriales</taxon>
        <taxon>Flavobacteriaceae</taxon>
        <taxon>Aureicoccus</taxon>
    </lineage>
</organism>
<dbReference type="PANTHER" id="PTHR11557">
    <property type="entry name" value="PORPHOBILINOGEN DEAMINASE"/>
    <property type="match status" value="1"/>
</dbReference>
<dbReference type="GO" id="GO:0006782">
    <property type="term" value="P:protoporphyrinogen IX biosynthetic process"/>
    <property type="evidence" value="ECO:0007669"/>
    <property type="project" value="UniProtKB-UniRule"/>
</dbReference>
<comment type="function">
    <text evidence="1 8">Tetrapolymerization of the monopyrrole PBG into the hydroxymethylbilane pre-uroporphyrinogen in several discrete steps.</text>
</comment>
<dbReference type="SUPFAM" id="SSF53850">
    <property type="entry name" value="Periplasmic binding protein-like II"/>
    <property type="match status" value="1"/>
</dbReference>
<gene>
    <name evidence="8" type="primary">hemC</name>
    <name evidence="11" type="ORF">BST99_10895</name>
</gene>
<dbReference type="Proteomes" id="UP000239366">
    <property type="component" value="Unassembled WGS sequence"/>
</dbReference>
<evidence type="ECO:0000256" key="3">
    <source>
        <dbReference type="ARBA" id="ARBA00005638"/>
    </source>
</evidence>
<protein>
    <recommendedName>
        <fullName evidence="8">Porphobilinogen deaminase</fullName>
        <shortName evidence="8">PBG</shortName>
        <ecNumber evidence="8">2.5.1.61</ecNumber>
    </recommendedName>
    <alternativeName>
        <fullName evidence="8">Hydroxymethylbilane synthase</fullName>
        <shortName evidence="8">HMBS</shortName>
    </alternativeName>
    <alternativeName>
        <fullName evidence="8">Pre-uroporphyrinogen synthase</fullName>
    </alternativeName>
</protein>
<dbReference type="CDD" id="cd13647">
    <property type="entry name" value="PBP2_PBGD_2"/>
    <property type="match status" value="1"/>
</dbReference>
<evidence type="ECO:0000313" key="12">
    <source>
        <dbReference type="Proteomes" id="UP000239366"/>
    </source>
</evidence>
<dbReference type="NCBIfam" id="TIGR00212">
    <property type="entry name" value="hemC"/>
    <property type="match status" value="1"/>
</dbReference>
<dbReference type="Pfam" id="PF03900">
    <property type="entry name" value="Porphobil_deamC"/>
    <property type="match status" value="1"/>
</dbReference>
<evidence type="ECO:0000313" key="11">
    <source>
        <dbReference type="EMBL" id="PQJ16166.1"/>
    </source>
</evidence>
<dbReference type="Gene3D" id="3.30.160.40">
    <property type="entry name" value="Porphobilinogen deaminase, C-terminal domain"/>
    <property type="match status" value="1"/>
</dbReference>
<comment type="similarity">
    <text evidence="3 8">Belongs to the HMBS family.</text>
</comment>
<dbReference type="SUPFAM" id="SSF54782">
    <property type="entry name" value="Porphobilinogen deaminase (hydroxymethylbilane synthase), C-terminal domain"/>
    <property type="match status" value="1"/>
</dbReference>
<dbReference type="InterPro" id="IPR000860">
    <property type="entry name" value="HemC"/>
</dbReference>
<feature type="modified residue" description="S-(dipyrrolylmethanemethyl)cysteine" evidence="8">
    <location>
        <position position="238"/>
    </location>
</feature>
<evidence type="ECO:0000256" key="1">
    <source>
        <dbReference type="ARBA" id="ARBA00002869"/>
    </source>
</evidence>
<evidence type="ECO:0000259" key="9">
    <source>
        <dbReference type="Pfam" id="PF01379"/>
    </source>
</evidence>
<dbReference type="InterPro" id="IPR022417">
    <property type="entry name" value="Porphobilin_deaminase_N"/>
</dbReference>
<comment type="cofactor">
    <cofactor evidence="8">
        <name>dipyrromethane</name>
        <dbReference type="ChEBI" id="CHEBI:60342"/>
    </cofactor>
    <text evidence="8">Binds 1 dipyrromethane group covalently.</text>
</comment>
<comment type="miscellaneous">
    <text evidence="8">The porphobilinogen subunits are added to the dipyrromethane group.</text>
</comment>
<evidence type="ECO:0000256" key="2">
    <source>
        <dbReference type="ARBA" id="ARBA00004735"/>
    </source>
</evidence>
<dbReference type="PIRSF" id="PIRSF001438">
    <property type="entry name" value="4pyrrol_synth_OHMeBilane_synth"/>
    <property type="match status" value="1"/>
</dbReference>
<keyword evidence="12" id="KW-1185">Reference proteome</keyword>
<dbReference type="HAMAP" id="MF_00260">
    <property type="entry name" value="Porphobil_deam"/>
    <property type="match status" value="1"/>
</dbReference>
<keyword evidence="6 8" id="KW-0627">Porphyrin biosynthesis</keyword>
<dbReference type="InterPro" id="IPR022419">
    <property type="entry name" value="Porphobilin_deaminase_cofac_BS"/>
</dbReference>
<dbReference type="Gene3D" id="3.40.190.10">
    <property type="entry name" value="Periplasmic binding protein-like II"/>
    <property type="match status" value="2"/>
</dbReference>
<dbReference type="AlphaFoldDB" id="A0A2S7T9L9"/>
<evidence type="ECO:0000256" key="4">
    <source>
        <dbReference type="ARBA" id="ARBA00011245"/>
    </source>
</evidence>
<dbReference type="GO" id="GO:0004418">
    <property type="term" value="F:hydroxymethylbilane synthase activity"/>
    <property type="evidence" value="ECO:0007669"/>
    <property type="project" value="UniProtKB-UniRule"/>
</dbReference>
<feature type="domain" description="Porphobilinogen deaminase C-terminal" evidence="10">
    <location>
        <begin position="222"/>
        <end position="291"/>
    </location>
</feature>
<proteinExistence type="inferred from homology"/>
<evidence type="ECO:0000259" key="10">
    <source>
        <dbReference type="Pfam" id="PF03900"/>
    </source>
</evidence>